<sequence>MLVELTMRRSGGDPSNNSPVDGIRILALLPEKWRKDLRQATGEIVIRIHTDEETTSEQICAKVIEILADPAVNHWKLATCHILTTGNRESKEADHDYPHIKGWGVQRMVGGSTGSPGRGPDQRAQWN</sequence>
<comment type="caution">
    <text evidence="2">The sequence shown here is derived from an EMBL/GenBank/DDBJ whole genome shotgun (WGS) entry which is preliminary data.</text>
</comment>
<evidence type="ECO:0000313" key="3">
    <source>
        <dbReference type="Proteomes" id="UP001230426"/>
    </source>
</evidence>
<accession>A0ABT9RAY8</accession>
<protein>
    <submittedName>
        <fullName evidence="2">Uncharacterized protein</fullName>
    </submittedName>
</protein>
<gene>
    <name evidence="2" type="ORF">J2S55_005697</name>
</gene>
<organism evidence="2 3">
    <name type="scientific">Streptosporangium brasiliense</name>
    <dbReference type="NCBI Taxonomy" id="47480"/>
    <lineage>
        <taxon>Bacteria</taxon>
        <taxon>Bacillati</taxon>
        <taxon>Actinomycetota</taxon>
        <taxon>Actinomycetes</taxon>
        <taxon>Streptosporangiales</taxon>
        <taxon>Streptosporangiaceae</taxon>
        <taxon>Streptosporangium</taxon>
    </lineage>
</organism>
<dbReference type="Proteomes" id="UP001230426">
    <property type="component" value="Unassembled WGS sequence"/>
</dbReference>
<evidence type="ECO:0000313" key="2">
    <source>
        <dbReference type="EMBL" id="MDP9866431.1"/>
    </source>
</evidence>
<dbReference type="RefSeq" id="WP_306867122.1">
    <property type="nucleotide sequence ID" value="NZ_JAUSRB010000002.1"/>
</dbReference>
<proteinExistence type="predicted"/>
<dbReference type="EMBL" id="JAUSRB010000002">
    <property type="protein sequence ID" value="MDP9866431.1"/>
    <property type="molecule type" value="Genomic_DNA"/>
</dbReference>
<evidence type="ECO:0000256" key="1">
    <source>
        <dbReference type="SAM" id="MobiDB-lite"/>
    </source>
</evidence>
<reference evidence="2 3" key="1">
    <citation type="submission" date="2023-07" db="EMBL/GenBank/DDBJ databases">
        <title>Sequencing the genomes of 1000 actinobacteria strains.</title>
        <authorList>
            <person name="Klenk H.-P."/>
        </authorList>
    </citation>
    <scope>NUCLEOTIDE SEQUENCE [LARGE SCALE GENOMIC DNA]</scope>
    <source>
        <strain evidence="2 3">DSM 44109</strain>
    </source>
</reference>
<name>A0ABT9RAY8_9ACTN</name>
<feature type="region of interest" description="Disordered" evidence="1">
    <location>
        <begin position="104"/>
        <end position="127"/>
    </location>
</feature>
<keyword evidence="3" id="KW-1185">Reference proteome</keyword>